<dbReference type="InterPro" id="IPR049192">
    <property type="entry name" value="DUF4246_C"/>
</dbReference>
<dbReference type="InterPro" id="IPR025340">
    <property type="entry name" value="DUF4246"/>
</dbReference>
<evidence type="ECO:0000259" key="3">
    <source>
        <dbReference type="Pfam" id="PF21666"/>
    </source>
</evidence>
<comment type="caution">
    <text evidence="4">The sequence shown here is derived from an EMBL/GenBank/DDBJ whole genome shotgun (WGS) entry which is preliminary data.</text>
</comment>
<dbReference type="InterPro" id="IPR049207">
    <property type="entry name" value="DUF4246_N"/>
</dbReference>
<evidence type="ECO:0000313" key="4">
    <source>
        <dbReference type="EMBL" id="KAL0564260.1"/>
    </source>
</evidence>
<dbReference type="Pfam" id="PF14033">
    <property type="entry name" value="DUF4246"/>
    <property type="match status" value="1"/>
</dbReference>
<dbReference type="PANTHER" id="PTHR33119">
    <property type="entry name" value="IFI3P"/>
    <property type="match status" value="1"/>
</dbReference>
<proteinExistence type="predicted"/>
<feature type="region of interest" description="Disordered" evidence="1">
    <location>
        <begin position="344"/>
        <end position="366"/>
    </location>
</feature>
<name>A0ABR3EN53_9AGAR</name>
<protein>
    <recommendedName>
        <fullName evidence="6">Duf1665 domain containing protein</fullName>
    </recommendedName>
</protein>
<gene>
    <name evidence="4" type="ORF">V5O48_017791</name>
</gene>
<organism evidence="4 5">
    <name type="scientific">Marasmius crinis-equi</name>
    <dbReference type="NCBI Taxonomy" id="585013"/>
    <lineage>
        <taxon>Eukaryota</taxon>
        <taxon>Fungi</taxon>
        <taxon>Dikarya</taxon>
        <taxon>Basidiomycota</taxon>
        <taxon>Agaricomycotina</taxon>
        <taxon>Agaricomycetes</taxon>
        <taxon>Agaricomycetidae</taxon>
        <taxon>Agaricales</taxon>
        <taxon>Marasmiineae</taxon>
        <taxon>Marasmiaceae</taxon>
        <taxon>Marasmius</taxon>
    </lineage>
</organism>
<evidence type="ECO:0000259" key="2">
    <source>
        <dbReference type="Pfam" id="PF14033"/>
    </source>
</evidence>
<dbReference type="Pfam" id="PF21666">
    <property type="entry name" value="DUF4246_N"/>
    <property type="match status" value="1"/>
</dbReference>
<dbReference type="PANTHER" id="PTHR33119:SF1">
    <property type="entry name" value="FE2OG DIOXYGENASE DOMAIN-CONTAINING PROTEIN"/>
    <property type="match status" value="1"/>
</dbReference>
<evidence type="ECO:0000256" key="1">
    <source>
        <dbReference type="SAM" id="MobiDB-lite"/>
    </source>
</evidence>
<evidence type="ECO:0008006" key="6">
    <source>
        <dbReference type="Google" id="ProtNLM"/>
    </source>
</evidence>
<dbReference type="Proteomes" id="UP001465976">
    <property type="component" value="Unassembled WGS sequence"/>
</dbReference>
<reference evidence="4 5" key="1">
    <citation type="submission" date="2024-02" db="EMBL/GenBank/DDBJ databases">
        <title>A draft genome for the cacao thread blight pathogen Marasmius crinis-equi.</title>
        <authorList>
            <person name="Cohen S.P."/>
            <person name="Baruah I.K."/>
            <person name="Amoako-Attah I."/>
            <person name="Bukari Y."/>
            <person name="Meinhardt L.W."/>
            <person name="Bailey B.A."/>
        </authorList>
    </citation>
    <scope>NUCLEOTIDE SEQUENCE [LARGE SCALE GENOMIC DNA]</scope>
    <source>
        <strain evidence="4 5">GH-76</strain>
    </source>
</reference>
<feature type="domain" description="DUF4246" evidence="3">
    <location>
        <begin position="15"/>
        <end position="105"/>
    </location>
</feature>
<sequence length="637" mass="72853">MSSSDATVQPEEIKLPGFGRPVNTMPEQCLVEWVPRNSIKAIDWIVLDPMKSKRLCFPNAITQWSAANILVREQTMIAMINEITDKPEWDRKVNDETIVAKWKSEALGKEGIDFSEGMFDYCIAELRDKATRFSETGRVIVLDSQAAVIKSDTAIPTSLADELKAAVKPLEDVPDRLKDWHPGSNRKVLDLVHPSLYPLMYGKSRVLPSDRITLSDCLGSCGNGVIIPQPPPHETDLGSDNTHLFNGLSRAGAGWGFGRDAKLTEYWSDSYQWLPCEVAFRGDDEVDITSYINNLHPRHAALYGVLEKIIAKTIPLWNDCLSYFGFDEPRRRVTCGAGGATYEYPLGKERPRDEDEDPDDENQYERDDQWVLDNRVLVQPEPEDYRPYDSEVLNHVDLRKGWKDQGLQIIIKLANIELRPEDGKTFYEGGTWHVEGQLNEHICASAIYYYDESNVTESRLAFRQLTEHEDLQVRTDYPQGDYEGLEILFGIEQFGPCIQKLGSVVTKEGRLLVFPNVLQHQVQPFKLADPTKPGHRKVLAMFLVDPYLRTLSTANIPPQQRDWWGEVVRKDTSSRLGQLPVELRAEVVKMTDEWPEEWPISLEEAKKVREDLMSKRKMHVDKVNRDYEQRGFSFCEH</sequence>
<feature type="domain" description="DUF4246" evidence="2">
    <location>
        <begin position="117"/>
        <end position="566"/>
    </location>
</feature>
<evidence type="ECO:0000313" key="5">
    <source>
        <dbReference type="Proteomes" id="UP001465976"/>
    </source>
</evidence>
<accession>A0ABR3EN53</accession>
<keyword evidence="5" id="KW-1185">Reference proteome</keyword>
<dbReference type="EMBL" id="JBAHYK010002896">
    <property type="protein sequence ID" value="KAL0564260.1"/>
    <property type="molecule type" value="Genomic_DNA"/>
</dbReference>